<evidence type="ECO:0000259" key="1">
    <source>
        <dbReference type="Pfam" id="PF16269"/>
    </source>
</evidence>
<dbReference type="GO" id="GO:0005737">
    <property type="term" value="C:cytoplasm"/>
    <property type="evidence" value="ECO:0007669"/>
    <property type="project" value="UniProtKB-SubCell"/>
</dbReference>
<evidence type="ECO:0000313" key="2">
    <source>
        <dbReference type="EMBL" id="GAF97951.1"/>
    </source>
</evidence>
<dbReference type="PANTHER" id="PTHR20884">
    <property type="entry name" value="GDP-D-GLUCOSE PHOSPHORYLASE 1"/>
    <property type="match status" value="1"/>
</dbReference>
<gene>
    <name evidence="2" type="ORF">S01H1_24754</name>
</gene>
<protein>
    <recommendedName>
        <fullName evidence="1">DUF4922 domain-containing protein</fullName>
    </recommendedName>
</protein>
<dbReference type="EMBL" id="BARS01014903">
    <property type="protein sequence ID" value="GAF97951.1"/>
    <property type="molecule type" value="Genomic_DNA"/>
</dbReference>
<feature type="domain" description="DUF4922" evidence="1">
    <location>
        <begin position="95"/>
        <end position="183"/>
    </location>
</feature>
<dbReference type="GO" id="GO:0006006">
    <property type="term" value="P:glucose metabolic process"/>
    <property type="evidence" value="ECO:0007669"/>
    <property type="project" value="TreeGrafter"/>
</dbReference>
<dbReference type="AlphaFoldDB" id="X0UF97"/>
<organism evidence="2">
    <name type="scientific">marine sediment metagenome</name>
    <dbReference type="NCBI Taxonomy" id="412755"/>
    <lineage>
        <taxon>unclassified sequences</taxon>
        <taxon>metagenomes</taxon>
        <taxon>ecological metagenomes</taxon>
    </lineage>
</organism>
<accession>X0UF97</accession>
<sequence>PLNGFSIYTIADMIKALSTQQREIGFVEKELLGQIYKYRVGRYLVYLISYRDPKKYTKGVSFEEPESEAEAVKSYGPAGEIIWRRHRKRKRLARQAQECKICPAFMPAIEELIPWGNWFIAIQPFPITDAHHFVLINEKHMPQTNIDEDILRDVIEFSSQTEGARLFYNGVAASIVQHLHLQGVFQNFPIEDAQTKLLSQREDVKISELIDWPIIGFLFESESKQSLTKEVGAFVDVLKGIPLLKDGSKR</sequence>
<dbReference type="PANTHER" id="PTHR20884:SF8">
    <property type="entry name" value="GDP-D-GLUCOSE PHOSPHORYLASE 1"/>
    <property type="match status" value="1"/>
</dbReference>
<dbReference type="InterPro" id="IPR046320">
    <property type="entry name" value="DUF4922"/>
</dbReference>
<reference evidence="2" key="1">
    <citation type="journal article" date="2014" name="Front. Microbiol.">
        <title>High frequency of phylogenetically diverse reductive dehalogenase-homologous genes in deep subseafloor sedimentary metagenomes.</title>
        <authorList>
            <person name="Kawai M."/>
            <person name="Futagami T."/>
            <person name="Toyoda A."/>
            <person name="Takaki Y."/>
            <person name="Nishi S."/>
            <person name="Hori S."/>
            <person name="Arai W."/>
            <person name="Tsubouchi T."/>
            <person name="Morono Y."/>
            <person name="Uchiyama I."/>
            <person name="Ito T."/>
            <person name="Fujiyama A."/>
            <person name="Inagaki F."/>
            <person name="Takami H."/>
        </authorList>
    </citation>
    <scope>NUCLEOTIDE SEQUENCE</scope>
    <source>
        <strain evidence="2">Expedition CK06-06</strain>
    </source>
</reference>
<name>X0UF97_9ZZZZ</name>
<dbReference type="GO" id="GO:0000166">
    <property type="term" value="F:nucleotide binding"/>
    <property type="evidence" value="ECO:0007669"/>
    <property type="project" value="UniProtKB-KW"/>
</dbReference>
<feature type="non-terminal residue" evidence="2">
    <location>
        <position position="1"/>
    </location>
</feature>
<proteinExistence type="predicted"/>
<dbReference type="InterPro" id="IPR026506">
    <property type="entry name" value="GDPGP"/>
</dbReference>
<dbReference type="GO" id="GO:0080048">
    <property type="term" value="F:GDP-D-glucose phosphorylase activity"/>
    <property type="evidence" value="ECO:0007669"/>
    <property type="project" value="InterPro"/>
</dbReference>
<comment type="caution">
    <text evidence="2">The sequence shown here is derived from an EMBL/GenBank/DDBJ whole genome shotgun (WGS) entry which is preliminary data.</text>
</comment>
<dbReference type="GO" id="GO:0016787">
    <property type="term" value="F:hydrolase activity"/>
    <property type="evidence" value="ECO:0007669"/>
    <property type="project" value="UniProtKB-KW"/>
</dbReference>
<dbReference type="Pfam" id="PF16269">
    <property type="entry name" value="DUF4922"/>
    <property type="match status" value="1"/>
</dbReference>
<dbReference type="GO" id="GO:0005085">
    <property type="term" value="F:guanyl-nucleotide exchange factor activity"/>
    <property type="evidence" value="ECO:0007669"/>
    <property type="project" value="UniProtKB-KW"/>
</dbReference>